<keyword evidence="3" id="KW-1185">Reference proteome</keyword>
<name>A0AAW1L5V1_POPJA</name>
<gene>
    <name evidence="2" type="ORF">QE152_g16113</name>
</gene>
<dbReference type="Gene3D" id="3.60.10.10">
    <property type="entry name" value="Endonuclease/exonuclease/phosphatase"/>
    <property type="match status" value="1"/>
</dbReference>
<dbReference type="PANTHER" id="PTHR33395">
    <property type="entry name" value="TRANSCRIPTASE, PUTATIVE-RELATED-RELATED"/>
    <property type="match status" value="1"/>
</dbReference>
<sequence length="187" mass="21708">MMYFQNVRGLRTKTNLFYSNLLNSNYDVILLVETWLDQSIFDGEIFDNRFCVYRRDRVSQRGGGVLIGINKKFKSNLIRTHTSIEALFVKCRIFGKQYLISAVYFKPGSDHSTYNEYFSIFEDFNAYLADSNVIIGGDFNLPAVYGSNYDFMSGNIICQSLGEFINLYEKKREIMLSMLMGELLILF</sequence>
<dbReference type="InterPro" id="IPR005135">
    <property type="entry name" value="Endo/exonuclease/phosphatase"/>
</dbReference>
<dbReference type="Pfam" id="PF03372">
    <property type="entry name" value="Exo_endo_phos"/>
    <property type="match status" value="1"/>
</dbReference>
<dbReference type="EMBL" id="JASPKY010000163">
    <property type="protein sequence ID" value="KAK9729158.1"/>
    <property type="molecule type" value="Genomic_DNA"/>
</dbReference>
<dbReference type="InterPro" id="IPR036691">
    <property type="entry name" value="Endo/exonu/phosph_ase_sf"/>
</dbReference>
<dbReference type="SUPFAM" id="SSF56219">
    <property type="entry name" value="DNase I-like"/>
    <property type="match status" value="1"/>
</dbReference>
<dbReference type="PANTHER" id="PTHR33395:SF22">
    <property type="entry name" value="REVERSE TRANSCRIPTASE DOMAIN-CONTAINING PROTEIN"/>
    <property type="match status" value="1"/>
</dbReference>
<dbReference type="AlphaFoldDB" id="A0AAW1L5V1"/>
<organism evidence="2 3">
    <name type="scientific">Popillia japonica</name>
    <name type="common">Japanese beetle</name>
    <dbReference type="NCBI Taxonomy" id="7064"/>
    <lineage>
        <taxon>Eukaryota</taxon>
        <taxon>Metazoa</taxon>
        <taxon>Ecdysozoa</taxon>
        <taxon>Arthropoda</taxon>
        <taxon>Hexapoda</taxon>
        <taxon>Insecta</taxon>
        <taxon>Pterygota</taxon>
        <taxon>Neoptera</taxon>
        <taxon>Endopterygota</taxon>
        <taxon>Coleoptera</taxon>
        <taxon>Polyphaga</taxon>
        <taxon>Scarabaeiformia</taxon>
        <taxon>Scarabaeidae</taxon>
        <taxon>Rutelinae</taxon>
        <taxon>Popillia</taxon>
    </lineage>
</organism>
<proteinExistence type="predicted"/>
<reference evidence="2 3" key="1">
    <citation type="journal article" date="2024" name="BMC Genomics">
        <title>De novo assembly and annotation of Popillia japonica's genome with initial clues to its potential as an invasive pest.</title>
        <authorList>
            <person name="Cucini C."/>
            <person name="Boschi S."/>
            <person name="Funari R."/>
            <person name="Cardaioli E."/>
            <person name="Iannotti N."/>
            <person name="Marturano G."/>
            <person name="Paoli F."/>
            <person name="Bruttini M."/>
            <person name="Carapelli A."/>
            <person name="Frati F."/>
            <person name="Nardi F."/>
        </authorList>
    </citation>
    <scope>NUCLEOTIDE SEQUENCE [LARGE SCALE GENOMIC DNA]</scope>
    <source>
        <strain evidence="2">DMR45628</strain>
    </source>
</reference>
<dbReference type="GO" id="GO:0003824">
    <property type="term" value="F:catalytic activity"/>
    <property type="evidence" value="ECO:0007669"/>
    <property type="project" value="InterPro"/>
</dbReference>
<feature type="domain" description="Endonuclease/exonuclease/phosphatase" evidence="1">
    <location>
        <begin position="6"/>
        <end position="152"/>
    </location>
</feature>
<comment type="caution">
    <text evidence="2">The sequence shown here is derived from an EMBL/GenBank/DDBJ whole genome shotgun (WGS) entry which is preliminary data.</text>
</comment>
<evidence type="ECO:0000313" key="2">
    <source>
        <dbReference type="EMBL" id="KAK9729158.1"/>
    </source>
</evidence>
<evidence type="ECO:0000259" key="1">
    <source>
        <dbReference type="Pfam" id="PF03372"/>
    </source>
</evidence>
<accession>A0AAW1L5V1</accession>
<dbReference type="Proteomes" id="UP001458880">
    <property type="component" value="Unassembled WGS sequence"/>
</dbReference>
<protein>
    <recommendedName>
        <fullName evidence="1">Endonuclease/exonuclease/phosphatase domain-containing protein</fullName>
    </recommendedName>
</protein>
<evidence type="ECO:0000313" key="3">
    <source>
        <dbReference type="Proteomes" id="UP001458880"/>
    </source>
</evidence>